<feature type="binding site" evidence="4">
    <location>
        <position position="359"/>
    </location>
    <ligand>
        <name>S-adenosyl-L-methionine</name>
        <dbReference type="ChEBI" id="CHEBI:59789"/>
    </ligand>
</feature>
<feature type="binding site" evidence="4">
    <location>
        <position position="266"/>
    </location>
    <ligand>
        <name>S-adenosyl-L-methionine</name>
        <dbReference type="ChEBI" id="CHEBI:59789"/>
    </ligand>
</feature>
<dbReference type="PROSITE" id="PS50926">
    <property type="entry name" value="TRAM"/>
    <property type="match status" value="1"/>
</dbReference>
<protein>
    <submittedName>
        <fullName evidence="7">Class I SAM-dependent RNA methyltransferase</fullName>
    </submittedName>
</protein>
<dbReference type="Pfam" id="PF05958">
    <property type="entry name" value="tRNA_U5-meth_tr"/>
    <property type="match status" value="1"/>
</dbReference>
<dbReference type="EMBL" id="JAGXOE010000006">
    <property type="protein sequence ID" value="MBS4100441.1"/>
    <property type="molecule type" value="Genomic_DNA"/>
</dbReference>
<sequence length="436" mass="44740">MADVRGGAARDLPGGAPGLGDAGSGGERGRGVSGLAVGDDLSLTCGAPGHGGFVIARHEGRAVFVRGALPGETVRARVTEVKKSYARASTVEVLEASPHRVPEACAAAAAGAGCCDLTFADPAHQWEIKAQVLREQLQRVGGFDAEYFGPGWDSIVSPLAGGQSGWRHRARLVAAADGRLGQHAHRSDAVVVAPCAQLPDDLTALAHSLRAEAGGEVALVLDDAGNSHAAVPARRGRPAQVLAGAGHAEYRVGERSWNLPVGGFWQAHRDAATRYAQRVAAYVGRFGPGSGVAWDLYGGAGVFAGALVDEGYAVDVVETSGGAIAAGKQVFDGAPVRFHRGDAAARLKGLRTPSVVVLDPPRAGAGKAVMAAVTAAAPAVIVHVGCDPAAFARDIGAACDHGYRMVEMDVFDAFPGTHHMEAIAVLVPGVQDWRGR</sequence>
<keyword evidence="8" id="KW-1185">Reference proteome</keyword>
<dbReference type="InterPro" id="IPR010280">
    <property type="entry name" value="U5_MeTrfase_fam"/>
</dbReference>
<dbReference type="Gene3D" id="3.40.50.150">
    <property type="entry name" value="Vaccinia Virus protein VP39"/>
    <property type="match status" value="1"/>
</dbReference>
<feature type="compositionally biased region" description="Gly residues" evidence="5">
    <location>
        <begin position="15"/>
        <end position="26"/>
    </location>
</feature>
<evidence type="ECO:0000313" key="8">
    <source>
        <dbReference type="Proteomes" id="UP000676853"/>
    </source>
</evidence>
<evidence type="ECO:0000256" key="2">
    <source>
        <dbReference type="ARBA" id="ARBA00022679"/>
    </source>
</evidence>
<keyword evidence="3 4" id="KW-0949">S-adenosyl-L-methionine</keyword>
<comment type="similarity">
    <text evidence="4">Belongs to the class I-like SAM-binding methyltransferase superfamily. RNA M5U methyltransferase family.</text>
</comment>
<comment type="caution">
    <text evidence="7">The sequence shown here is derived from an EMBL/GenBank/DDBJ whole genome shotgun (WGS) entry which is preliminary data.</text>
</comment>
<dbReference type="GO" id="GO:0032259">
    <property type="term" value="P:methylation"/>
    <property type="evidence" value="ECO:0007669"/>
    <property type="project" value="UniProtKB-KW"/>
</dbReference>
<feature type="active site" description="Nucleophile" evidence="4">
    <location>
        <position position="386"/>
    </location>
</feature>
<feature type="binding site" evidence="4">
    <location>
        <position position="297"/>
    </location>
    <ligand>
        <name>S-adenosyl-L-methionine</name>
        <dbReference type="ChEBI" id="CHEBI:59789"/>
    </ligand>
</feature>
<feature type="binding site" evidence="4">
    <location>
        <position position="318"/>
    </location>
    <ligand>
        <name>S-adenosyl-L-methionine</name>
        <dbReference type="ChEBI" id="CHEBI:59789"/>
    </ligand>
</feature>
<organism evidence="7 8">
    <name type="scientific">Tsukamurella paurometabola</name>
    <name type="common">Corynebacterium paurometabolum</name>
    <dbReference type="NCBI Taxonomy" id="2061"/>
    <lineage>
        <taxon>Bacteria</taxon>
        <taxon>Bacillati</taxon>
        <taxon>Actinomycetota</taxon>
        <taxon>Actinomycetes</taxon>
        <taxon>Mycobacteriales</taxon>
        <taxon>Tsukamurellaceae</taxon>
        <taxon>Tsukamurella</taxon>
    </lineage>
</organism>
<dbReference type="Proteomes" id="UP000676853">
    <property type="component" value="Unassembled WGS sequence"/>
</dbReference>
<dbReference type="InterPro" id="IPR012340">
    <property type="entry name" value="NA-bd_OB-fold"/>
</dbReference>
<evidence type="ECO:0000256" key="5">
    <source>
        <dbReference type="SAM" id="MobiDB-lite"/>
    </source>
</evidence>
<dbReference type="InterPro" id="IPR029063">
    <property type="entry name" value="SAM-dependent_MTases_sf"/>
</dbReference>
<keyword evidence="2 4" id="KW-0808">Transferase</keyword>
<feature type="domain" description="TRAM" evidence="6">
    <location>
        <begin position="34"/>
        <end position="92"/>
    </location>
</feature>
<feature type="compositionally biased region" description="Low complexity" evidence="5">
    <location>
        <begin position="1"/>
        <end position="14"/>
    </location>
</feature>
<dbReference type="SUPFAM" id="SSF50249">
    <property type="entry name" value="Nucleic acid-binding proteins"/>
    <property type="match status" value="1"/>
</dbReference>
<dbReference type="GO" id="GO:0008168">
    <property type="term" value="F:methyltransferase activity"/>
    <property type="evidence" value="ECO:0007669"/>
    <property type="project" value="UniProtKB-KW"/>
</dbReference>
<dbReference type="Pfam" id="PF01938">
    <property type="entry name" value="TRAM"/>
    <property type="match status" value="1"/>
</dbReference>
<evidence type="ECO:0000256" key="3">
    <source>
        <dbReference type="ARBA" id="ARBA00022691"/>
    </source>
</evidence>
<evidence type="ECO:0000256" key="4">
    <source>
        <dbReference type="PROSITE-ProRule" id="PRU01024"/>
    </source>
</evidence>
<feature type="region of interest" description="Disordered" evidence="5">
    <location>
        <begin position="1"/>
        <end position="31"/>
    </location>
</feature>
<name>A0ABS5N869_TSUPA</name>
<accession>A0ABS5N869</accession>
<evidence type="ECO:0000313" key="7">
    <source>
        <dbReference type="EMBL" id="MBS4100441.1"/>
    </source>
</evidence>
<gene>
    <name evidence="7" type="ORF">KFZ73_04255</name>
</gene>
<dbReference type="Gene3D" id="2.40.50.140">
    <property type="entry name" value="Nucleic acid-binding proteins"/>
    <property type="match status" value="1"/>
</dbReference>
<reference evidence="7 8" key="1">
    <citation type="submission" date="2021-04" db="EMBL/GenBank/DDBJ databases">
        <title>Whole genome sequence analysis of a thiophenic sulfur metabolizing bacteria.</title>
        <authorList>
            <person name="Akhtar N."/>
            <person name="Akram J."/>
            <person name="Aslam A."/>
        </authorList>
    </citation>
    <scope>NUCLEOTIDE SEQUENCE [LARGE SCALE GENOMIC DNA]</scope>
    <source>
        <strain evidence="7 8">3OW</strain>
    </source>
</reference>
<keyword evidence="1 4" id="KW-0489">Methyltransferase</keyword>
<dbReference type="PROSITE" id="PS51687">
    <property type="entry name" value="SAM_MT_RNA_M5U"/>
    <property type="match status" value="1"/>
</dbReference>
<dbReference type="InterPro" id="IPR002792">
    <property type="entry name" value="TRAM_dom"/>
</dbReference>
<evidence type="ECO:0000259" key="6">
    <source>
        <dbReference type="PROSITE" id="PS50926"/>
    </source>
</evidence>
<dbReference type="PANTHER" id="PTHR11061:SF30">
    <property type="entry name" value="TRNA (URACIL(54)-C(5))-METHYLTRANSFERASE"/>
    <property type="match status" value="1"/>
</dbReference>
<evidence type="ECO:0000256" key="1">
    <source>
        <dbReference type="ARBA" id="ARBA00022603"/>
    </source>
</evidence>
<dbReference type="PANTHER" id="PTHR11061">
    <property type="entry name" value="RNA M5U METHYLTRANSFERASE"/>
    <property type="match status" value="1"/>
</dbReference>
<proteinExistence type="inferred from homology"/>
<dbReference type="SUPFAM" id="SSF53335">
    <property type="entry name" value="S-adenosyl-L-methionine-dependent methyltransferases"/>
    <property type="match status" value="1"/>
</dbReference>